<protein>
    <submittedName>
        <fullName evidence="2">Uncharacterized protein</fullName>
    </submittedName>
</protein>
<dbReference type="EMBL" id="JANPWB010000009">
    <property type="protein sequence ID" value="KAJ1152047.1"/>
    <property type="molecule type" value="Genomic_DNA"/>
</dbReference>
<accession>A0AAV7RJU3</accession>
<keyword evidence="3" id="KW-1185">Reference proteome</keyword>
<evidence type="ECO:0000256" key="1">
    <source>
        <dbReference type="SAM" id="MobiDB-lite"/>
    </source>
</evidence>
<gene>
    <name evidence="2" type="ORF">NDU88_004825</name>
</gene>
<evidence type="ECO:0000313" key="2">
    <source>
        <dbReference type="EMBL" id="KAJ1152047.1"/>
    </source>
</evidence>
<comment type="caution">
    <text evidence="2">The sequence shown here is derived from an EMBL/GenBank/DDBJ whole genome shotgun (WGS) entry which is preliminary data.</text>
</comment>
<sequence>MRRTGKLSRKRRSFTALRLLSSKSRDTSVLRIGSVGGGVRRGRELGCLWGDLAGVGRNPSAGWHARTYLIAARTRPLPPLRCVVVGHMRGRSPTLGRRPPLSQCPCDGGSRHSSSLQKSSPGCSRTLWILGNDVGAHYIQDASPPVPKPVAKGSTFARRSSSIVARPRPRHHFLTYVIFHNIFYCFRSLDLEKSCCFPENMRGNRYP</sequence>
<evidence type="ECO:0000313" key="3">
    <source>
        <dbReference type="Proteomes" id="UP001066276"/>
    </source>
</evidence>
<feature type="region of interest" description="Disordered" evidence="1">
    <location>
        <begin position="93"/>
        <end position="121"/>
    </location>
</feature>
<dbReference type="Proteomes" id="UP001066276">
    <property type="component" value="Chromosome 5"/>
</dbReference>
<reference evidence="2" key="1">
    <citation type="journal article" date="2022" name="bioRxiv">
        <title>Sequencing and chromosome-scale assembly of the giantPleurodeles waltlgenome.</title>
        <authorList>
            <person name="Brown T."/>
            <person name="Elewa A."/>
            <person name="Iarovenko S."/>
            <person name="Subramanian E."/>
            <person name="Araus A.J."/>
            <person name="Petzold A."/>
            <person name="Susuki M."/>
            <person name="Suzuki K.-i.T."/>
            <person name="Hayashi T."/>
            <person name="Toyoda A."/>
            <person name="Oliveira C."/>
            <person name="Osipova E."/>
            <person name="Leigh N.D."/>
            <person name="Simon A."/>
            <person name="Yun M.H."/>
        </authorList>
    </citation>
    <scope>NUCLEOTIDE SEQUENCE</scope>
    <source>
        <strain evidence="2">20211129_DDA</strain>
        <tissue evidence="2">Liver</tissue>
    </source>
</reference>
<feature type="compositionally biased region" description="Polar residues" evidence="1">
    <location>
        <begin position="111"/>
        <end position="121"/>
    </location>
</feature>
<name>A0AAV7RJU3_PLEWA</name>
<proteinExistence type="predicted"/>
<organism evidence="2 3">
    <name type="scientific">Pleurodeles waltl</name>
    <name type="common">Iberian ribbed newt</name>
    <dbReference type="NCBI Taxonomy" id="8319"/>
    <lineage>
        <taxon>Eukaryota</taxon>
        <taxon>Metazoa</taxon>
        <taxon>Chordata</taxon>
        <taxon>Craniata</taxon>
        <taxon>Vertebrata</taxon>
        <taxon>Euteleostomi</taxon>
        <taxon>Amphibia</taxon>
        <taxon>Batrachia</taxon>
        <taxon>Caudata</taxon>
        <taxon>Salamandroidea</taxon>
        <taxon>Salamandridae</taxon>
        <taxon>Pleurodelinae</taxon>
        <taxon>Pleurodeles</taxon>
    </lineage>
</organism>
<dbReference type="AlphaFoldDB" id="A0AAV7RJU3"/>